<feature type="domain" description="Endo-alpha-N-acetylgalactosaminidase N-terminal" evidence="1">
    <location>
        <begin position="18"/>
        <end position="48"/>
    </location>
</feature>
<evidence type="ECO:0000313" key="2">
    <source>
        <dbReference type="EMBL" id="QQN56492.1"/>
    </source>
</evidence>
<reference evidence="2 3" key="1">
    <citation type="submission" date="2020-12" db="EMBL/GenBank/DDBJ databases">
        <title>FDA dAtabase for Regulatory Grade micrObial Sequences (FDA-ARGOS): Supporting development and validation of Infectious Disease Dx tests.</title>
        <authorList>
            <person name="Sproer C."/>
            <person name="Gronow S."/>
            <person name="Severitt S."/>
            <person name="Schroder I."/>
            <person name="Tallon L."/>
            <person name="Sadzewicz L."/>
            <person name="Zhao X."/>
            <person name="Boylan J."/>
            <person name="Ott S."/>
            <person name="Bowen H."/>
            <person name="Vavikolanu K."/>
            <person name="Mehta A."/>
            <person name="Aluvathingal J."/>
            <person name="Nadendla S."/>
            <person name="Lowell S."/>
            <person name="Myers T."/>
            <person name="Yan Y."/>
            <person name="Sichtig H."/>
        </authorList>
    </citation>
    <scope>NUCLEOTIDE SEQUENCE [LARGE SCALE GENOMIC DNA]</scope>
    <source>
        <strain evidence="2 3">FDAARGOS_989</strain>
    </source>
</reference>
<dbReference type="RefSeq" id="WP_200226104.1">
    <property type="nucleotide sequence ID" value="NZ_CP067016.1"/>
</dbReference>
<protein>
    <recommendedName>
        <fullName evidence="1">Endo-alpha-N-acetylgalactosaminidase N-terminal domain-containing protein</fullName>
    </recommendedName>
</protein>
<evidence type="ECO:0000313" key="3">
    <source>
        <dbReference type="Proteomes" id="UP000595871"/>
    </source>
</evidence>
<dbReference type="InterPro" id="IPR040575">
    <property type="entry name" value="GH101_N"/>
</dbReference>
<gene>
    <name evidence="2" type="ORF">I6H46_02460</name>
</gene>
<dbReference type="KEGG" id="aob:I6H46_02460"/>
<dbReference type="EMBL" id="CP067016">
    <property type="protein sequence ID" value="QQN56492.1"/>
    <property type="molecule type" value="Genomic_DNA"/>
</dbReference>
<name>A0A7T7UUJ6_9FIRM</name>
<organism evidence="2 3">
    <name type="scientific">Anaerococcus obesiensis</name>
    <dbReference type="NCBI Taxonomy" id="1287640"/>
    <lineage>
        <taxon>Bacteria</taxon>
        <taxon>Bacillati</taxon>
        <taxon>Bacillota</taxon>
        <taxon>Tissierellia</taxon>
        <taxon>Tissierellales</taxon>
        <taxon>Peptoniphilaceae</taxon>
        <taxon>Anaerococcus</taxon>
    </lineage>
</organism>
<sequence length="69" mass="8056">MPKKSPAKENEQKEVIEWNKASKEGEVEETIVDNTRYNNLKSTQKMIMVKILQILKKKALNQILLVIQM</sequence>
<keyword evidence="3" id="KW-1185">Reference proteome</keyword>
<accession>A0A7T7UUJ6</accession>
<dbReference type="Pfam" id="PF17995">
    <property type="entry name" value="GH101_N"/>
    <property type="match status" value="1"/>
</dbReference>
<proteinExistence type="predicted"/>
<evidence type="ECO:0000259" key="1">
    <source>
        <dbReference type="Pfam" id="PF17995"/>
    </source>
</evidence>
<dbReference type="AlphaFoldDB" id="A0A7T7UUJ6"/>
<dbReference type="Proteomes" id="UP000595871">
    <property type="component" value="Chromosome"/>
</dbReference>